<gene>
    <name evidence="3" type="ORF">DWZ68_16310</name>
</gene>
<keyword evidence="1" id="KW-0812">Transmembrane</keyword>
<dbReference type="EMBL" id="QRPV01000032">
    <property type="protein sequence ID" value="RHM40139.1"/>
    <property type="molecule type" value="Genomic_DNA"/>
</dbReference>
<evidence type="ECO:0000313" key="4">
    <source>
        <dbReference type="Proteomes" id="UP000286038"/>
    </source>
</evidence>
<feature type="transmembrane region" description="Helical" evidence="1">
    <location>
        <begin position="146"/>
        <end position="164"/>
    </location>
</feature>
<protein>
    <submittedName>
        <fullName evidence="3">ABC transporter</fullName>
    </submittedName>
</protein>
<dbReference type="Proteomes" id="UP000286038">
    <property type="component" value="Unassembled WGS sequence"/>
</dbReference>
<dbReference type="RefSeq" id="WP_118450964.1">
    <property type="nucleotide sequence ID" value="NZ_CABJDM010000032.1"/>
</dbReference>
<feature type="transmembrane region" description="Helical" evidence="1">
    <location>
        <begin position="176"/>
        <end position="196"/>
    </location>
</feature>
<name>A0A415QDL5_9BACT</name>
<dbReference type="SUPFAM" id="SSF52317">
    <property type="entry name" value="Class I glutamine amidotransferase-like"/>
    <property type="match status" value="1"/>
</dbReference>
<feature type="transmembrane region" description="Helical" evidence="1">
    <location>
        <begin position="258"/>
        <end position="275"/>
    </location>
</feature>
<proteinExistence type="predicted"/>
<comment type="caution">
    <text evidence="3">The sequence shown here is derived from an EMBL/GenBank/DDBJ whole genome shotgun (WGS) entry which is preliminary data.</text>
</comment>
<dbReference type="Pfam" id="PF12679">
    <property type="entry name" value="ABC2_membrane_2"/>
    <property type="match status" value="1"/>
</dbReference>
<feature type="transmembrane region" description="Helical" evidence="1">
    <location>
        <begin position="228"/>
        <end position="246"/>
    </location>
</feature>
<feature type="transmembrane region" description="Helical" evidence="1">
    <location>
        <begin position="20"/>
        <end position="40"/>
    </location>
</feature>
<dbReference type="AlphaFoldDB" id="A0A415QDL5"/>
<organism evidence="3 4">
    <name type="scientific">Butyricimonas virosa</name>
    <dbReference type="NCBI Taxonomy" id="544645"/>
    <lineage>
        <taxon>Bacteria</taxon>
        <taxon>Pseudomonadati</taxon>
        <taxon>Bacteroidota</taxon>
        <taxon>Bacteroidia</taxon>
        <taxon>Bacteroidales</taxon>
        <taxon>Odoribacteraceae</taxon>
        <taxon>Butyricimonas</taxon>
    </lineage>
</organism>
<evidence type="ECO:0000256" key="1">
    <source>
        <dbReference type="SAM" id="Phobius"/>
    </source>
</evidence>
<dbReference type="GO" id="GO:0140359">
    <property type="term" value="F:ABC-type transporter activity"/>
    <property type="evidence" value="ECO:0007669"/>
    <property type="project" value="InterPro"/>
</dbReference>
<evidence type="ECO:0000259" key="2">
    <source>
        <dbReference type="Pfam" id="PF09822"/>
    </source>
</evidence>
<accession>A0A415QDL5</accession>
<feature type="domain" description="ABC-type uncharacterised transport system" evidence="2">
    <location>
        <begin position="454"/>
        <end position="687"/>
    </location>
</feature>
<feature type="transmembrane region" description="Helical" evidence="1">
    <location>
        <begin position="114"/>
        <end position="134"/>
    </location>
</feature>
<dbReference type="GO" id="GO:0005886">
    <property type="term" value="C:plasma membrane"/>
    <property type="evidence" value="ECO:0007669"/>
    <property type="project" value="UniProtKB-SubCell"/>
</dbReference>
<feature type="transmembrane region" description="Helical" evidence="1">
    <location>
        <begin position="741"/>
        <end position="760"/>
    </location>
</feature>
<sequence length="765" mass="87436">MNMIFKIAKTELQTLFYSPVAWLILIVFTFQASILFTGTFGMSVRSQALEYEVGNLTLFTFGGDYGLFTHIQQHLYLYIPLLTMGLMSRELSSGSIKLLYSSPVTNKEIVLGKYFAMLVYGLVLIGILAIYVLYSACTIKAFDFTVALSGLLGLYLLICAYASIGLFMSSLTSYQVVSAMGTLAILAALSLVRGMWQDIEFVRDITYWLSINGRADEFVNGLICSEDILYFLIVIALFLTLTILRLQVIRQKTSWTIAWGRYIGVFLIAIVLGYFSSRPRFMSFYDTTRTKQRTLTMNSQDIIKKMEGGLTITTYVNILDGYMYYGLPSSVKSDMNRFKMYRRFKPEIDMKYVYYYDTVTSRSLSLRYPGMTMREQMKRIAKTIDLDTNKIKTPEEIRTLIDLSSENNRFVRLLERENGEKTFLRIYDDFMNPFPKESEISAAFKRLVMELPIVGFVKGHGERSCTREGDRDYKHFSQDKPFRYALINQGFDIAEVDLQHEIPSNITILVIADVRSPFTPKEMNTLNTYIAQGGNLIIAGEPKRQALMNPLIEQLGVQFMPGCLVKPSENFSPDLIVSSVTKEAGELSYLLEDMRKQDYSFTTPGCTGLNYVTDKGFEVIPLFKTDTTGCWNEIETTNFIDDTVRMNPVKGEREEIFTTVLALRRDINHKEQRIIIMGDADCLSNSEVEMRRKGIRAANYSFVLGTFFWMSNEEVPIDIRRPTPPDNKVYVGESGMKVTKFGLIGGLSLILIFFAIFIWIRRRGR</sequence>
<keyword evidence="1" id="KW-0472">Membrane</keyword>
<dbReference type="Pfam" id="PF09822">
    <property type="entry name" value="ABC_transp_aux"/>
    <property type="match status" value="1"/>
</dbReference>
<reference evidence="3 4" key="1">
    <citation type="submission" date="2018-08" db="EMBL/GenBank/DDBJ databases">
        <title>A genome reference for cultivated species of the human gut microbiota.</title>
        <authorList>
            <person name="Zou Y."/>
            <person name="Xue W."/>
            <person name="Luo G."/>
        </authorList>
    </citation>
    <scope>NUCLEOTIDE SEQUENCE [LARGE SCALE GENOMIC DNA]</scope>
    <source>
        <strain evidence="3 4">AF34-33</strain>
    </source>
</reference>
<evidence type="ECO:0000313" key="3">
    <source>
        <dbReference type="EMBL" id="RHM40139.1"/>
    </source>
</evidence>
<dbReference type="InterPro" id="IPR029062">
    <property type="entry name" value="Class_I_gatase-like"/>
</dbReference>
<dbReference type="InterPro" id="IPR019196">
    <property type="entry name" value="ABC_transp_unknown"/>
</dbReference>
<keyword evidence="1" id="KW-1133">Transmembrane helix</keyword>